<dbReference type="EMBL" id="JANCLU010000016">
    <property type="protein sequence ID" value="MCP8940034.1"/>
    <property type="molecule type" value="Genomic_DNA"/>
</dbReference>
<sequence>MLRDFGLNEVWFLVLAARWTLALSAVAFVGGGVVGLLLAVARISPWRWLRVAVSGWIQVVQATPMLMLLLLFYFGINMFGVRIDAWTAAAVAFTIGTSAYLADIWRGCIQAVPQGQWEAAKALALNFRLTLALIVIPQAVRMALPPTVGYMVQVVKGTSLAALIGFTELAKAGAQMNTITFEPVRVFGTVSLLYFAMCFPLSMLARRLERKLHVGSLRVQAL</sequence>
<reference evidence="10 11" key="1">
    <citation type="submission" date="2022-07" db="EMBL/GenBank/DDBJ databases">
        <authorList>
            <person name="Li W.-J."/>
            <person name="Deng Q.-Q."/>
        </authorList>
    </citation>
    <scope>NUCLEOTIDE SEQUENCE [LARGE SCALE GENOMIC DNA]</scope>
    <source>
        <strain evidence="10 11">SYSU M60028</strain>
    </source>
</reference>
<dbReference type="PANTHER" id="PTHR30614">
    <property type="entry name" value="MEMBRANE COMPONENT OF AMINO ACID ABC TRANSPORTER"/>
    <property type="match status" value="1"/>
</dbReference>
<dbReference type="CDD" id="cd06261">
    <property type="entry name" value="TM_PBP2"/>
    <property type="match status" value="1"/>
</dbReference>
<dbReference type="SUPFAM" id="SSF161098">
    <property type="entry name" value="MetI-like"/>
    <property type="match status" value="1"/>
</dbReference>
<feature type="domain" description="ABC transmembrane type-1" evidence="9">
    <location>
        <begin position="17"/>
        <end position="205"/>
    </location>
</feature>
<evidence type="ECO:0000313" key="11">
    <source>
        <dbReference type="Proteomes" id="UP001205890"/>
    </source>
</evidence>
<dbReference type="PROSITE" id="PS50928">
    <property type="entry name" value="ABC_TM1"/>
    <property type="match status" value="1"/>
</dbReference>
<organism evidence="10 11">
    <name type="scientific">Alsobacter ponti</name>
    <dbReference type="NCBI Taxonomy" id="2962936"/>
    <lineage>
        <taxon>Bacteria</taxon>
        <taxon>Pseudomonadati</taxon>
        <taxon>Pseudomonadota</taxon>
        <taxon>Alphaproteobacteria</taxon>
        <taxon>Hyphomicrobiales</taxon>
        <taxon>Alsobacteraceae</taxon>
        <taxon>Alsobacter</taxon>
    </lineage>
</organism>
<evidence type="ECO:0000313" key="10">
    <source>
        <dbReference type="EMBL" id="MCP8940034.1"/>
    </source>
</evidence>
<keyword evidence="3 8" id="KW-0813">Transport</keyword>
<protein>
    <submittedName>
        <fullName evidence="10">Amino acid ABC transporter permease</fullName>
    </submittedName>
</protein>
<dbReference type="Gene3D" id="1.10.3720.10">
    <property type="entry name" value="MetI-like"/>
    <property type="match status" value="1"/>
</dbReference>
<feature type="transmembrane region" description="Helical" evidence="8">
    <location>
        <begin position="125"/>
        <end position="144"/>
    </location>
</feature>
<gene>
    <name evidence="10" type="ORF">NK718_16020</name>
</gene>
<dbReference type="InterPro" id="IPR000515">
    <property type="entry name" value="MetI-like"/>
</dbReference>
<feature type="transmembrane region" description="Helical" evidence="8">
    <location>
        <begin position="20"/>
        <end position="41"/>
    </location>
</feature>
<dbReference type="Proteomes" id="UP001205890">
    <property type="component" value="Unassembled WGS sequence"/>
</dbReference>
<evidence type="ECO:0000256" key="5">
    <source>
        <dbReference type="ARBA" id="ARBA00022692"/>
    </source>
</evidence>
<feature type="transmembrane region" description="Helical" evidence="8">
    <location>
        <begin position="53"/>
        <end position="74"/>
    </location>
</feature>
<keyword evidence="7 8" id="KW-0472">Membrane</keyword>
<comment type="similarity">
    <text evidence="2">Belongs to the binding-protein-dependent transport system permease family. HisMQ subfamily.</text>
</comment>
<keyword evidence="4" id="KW-1003">Cell membrane</keyword>
<keyword evidence="11" id="KW-1185">Reference proteome</keyword>
<dbReference type="NCBIfam" id="TIGR01726">
    <property type="entry name" value="HEQRo_perm_3TM"/>
    <property type="match status" value="1"/>
</dbReference>
<proteinExistence type="inferred from homology"/>
<evidence type="ECO:0000256" key="2">
    <source>
        <dbReference type="ARBA" id="ARBA00010072"/>
    </source>
</evidence>
<keyword evidence="6 8" id="KW-1133">Transmembrane helix</keyword>
<keyword evidence="5 8" id="KW-0812">Transmembrane</keyword>
<dbReference type="InterPro" id="IPR035906">
    <property type="entry name" value="MetI-like_sf"/>
</dbReference>
<evidence type="ECO:0000256" key="3">
    <source>
        <dbReference type="ARBA" id="ARBA00022448"/>
    </source>
</evidence>
<evidence type="ECO:0000256" key="1">
    <source>
        <dbReference type="ARBA" id="ARBA00004429"/>
    </source>
</evidence>
<feature type="transmembrane region" description="Helical" evidence="8">
    <location>
        <begin position="86"/>
        <end position="105"/>
    </location>
</feature>
<feature type="transmembrane region" description="Helical" evidence="8">
    <location>
        <begin position="186"/>
        <end position="205"/>
    </location>
</feature>
<dbReference type="InterPro" id="IPR010065">
    <property type="entry name" value="AA_ABC_transptr_permease_3TM"/>
</dbReference>
<comment type="caution">
    <text evidence="10">The sequence shown here is derived from an EMBL/GenBank/DDBJ whole genome shotgun (WGS) entry which is preliminary data.</text>
</comment>
<evidence type="ECO:0000256" key="8">
    <source>
        <dbReference type="RuleBase" id="RU363032"/>
    </source>
</evidence>
<dbReference type="RefSeq" id="WP_254744306.1">
    <property type="nucleotide sequence ID" value="NZ_JANCLU010000016.1"/>
</dbReference>
<comment type="subcellular location">
    <subcellularLocation>
        <location evidence="1">Cell inner membrane</location>
        <topology evidence="1">Multi-pass membrane protein</topology>
    </subcellularLocation>
    <subcellularLocation>
        <location evidence="8">Cell membrane</location>
        <topology evidence="8">Multi-pass membrane protein</topology>
    </subcellularLocation>
</comment>
<name>A0ABT1LEX9_9HYPH</name>
<dbReference type="Pfam" id="PF00528">
    <property type="entry name" value="BPD_transp_1"/>
    <property type="match status" value="1"/>
</dbReference>
<evidence type="ECO:0000259" key="9">
    <source>
        <dbReference type="PROSITE" id="PS50928"/>
    </source>
</evidence>
<evidence type="ECO:0000256" key="6">
    <source>
        <dbReference type="ARBA" id="ARBA00022989"/>
    </source>
</evidence>
<dbReference type="PANTHER" id="PTHR30614:SF34">
    <property type="entry name" value="BLR6398 PROTEIN"/>
    <property type="match status" value="1"/>
</dbReference>
<accession>A0ABT1LEX9</accession>
<evidence type="ECO:0000256" key="4">
    <source>
        <dbReference type="ARBA" id="ARBA00022475"/>
    </source>
</evidence>
<dbReference type="InterPro" id="IPR043429">
    <property type="entry name" value="ArtM/GltK/GlnP/TcyL/YhdX-like"/>
</dbReference>
<evidence type="ECO:0000256" key="7">
    <source>
        <dbReference type="ARBA" id="ARBA00023136"/>
    </source>
</evidence>